<organism evidence="3 4">
    <name type="scientific">Chitinophaga qingshengii</name>
    <dbReference type="NCBI Taxonomy" id="1569794"/>
    <lineage>
        <taxon>Bacteria</taxon>
        <taxon>Pseudomonadati</taxon>
        <taxon>Bacteroidota</taxon>
        <taxon>Chitinophagia</taxon>
        <taxon>Chitinophagales</taxon>
        <taxon>Chitinophagaceae</taxon>
        <taxon>Chitinophaga</taxon>
    </lineage>
</organism>
<protein>
    <recommendedName>
        <fullName evidence="5">Glycosyl-hydrolase family 116 catalytic region domain-containing protein</fullName>
    </recommendedName>
</protein>
<dbReference type="InterPro" id="IPR006775">
    <property type="entry name" value="GH116_catalytic"/>
</dbReference>
<dbReference type="RefSeq" id="WP_188089469.1">
    <property type="nucleotide sequence ID" value="NZ_JACVFC010000002.1"/>
</dbReference>
<name>A0ABR7TQS2_9BACT</name>
<dbReference type="Pfam" id="PF04685">
    <property type="entry name" value="DUF608"/>
    <property type="match status" value="1"/>
</dbReference>
<dbReference type="SUPFAM" id="SSF48208">
    <property type="entry name" value="Six-hairpin glycosidases"/>
    <property type="match status" value="1"/>
</dbReference>
<dbReference type="InterPro" id="IPR052566">
    <property type="entry name" value="Non-lysos_glucosylceramidase"/>
</dbReference>
<accession>A0ABR7TQS2</accession>
<dbReference type="InterPro" id="IPR008928">
    <property type="entry name" value="6-hairpin_glycosidase_sf"/>
</dbReference>
<dbReference type="EMBL" id="JACVFC010000002">
    <property type="protein sequence ID" value="MBC9932343.1"/>
    <property type="molecule type" value="Genomic_DNA"/>
</dbReference>
<dbReference type="Pfam" id="PF12215">
    <property type="entry name" value="Glyco_hydr_116N"/>
    <property type="match status" value="1"/>
</dbReference>
<feature type="domain" description="Glycosyl-hydrolase family 116 catalytic region" evidence="1">
    <location>
        <begin position="492"/>
        <end position="770"/>
    </location>
</feature>
<dbReference type="PANTHER" id="PTHR12654:SF0">
    <property type="entry name" value="NON-LYSOSOMAL GLUCOSYLCERAMIDASE"/>
    <property type="match status" value="1"/>
</dbReference>
<gene>
    <name evidence="3" type="ORF">ICL07_18295</name>
</gene>
<dbReference type="Gene3D" id="1.50.10.10">
    <property type="match status" value="1"/>
</dbReference>
<dbReference type="InterPro" id="IPR024462">
    <property type="entry name" value="GH116_N"/>
</dbReference>
<dbReference type="Proteomes" id="UP000659124">
    <property type="component" value="Unassembled WGS sequence"/>
</dbReference>
<keyword evidence="4" id="KW-1185">Reference proteome</keyword>
<dbReference type="InterPro" id="IPR012341">
    <property type="entry name" value="6hp_glycosidase-like_sf"/>
</dbReference>
<evidence type="ECO:0000313" key="4">
    <source>
        <dbReference type="Proteomes" id="UP000659124"/>
    </source>
</evidence>
<evidence type="ECO:0000313" key="3">
    <source>
        <dbReference type="EMBL" id="MBC9932343.1"/>
    </source>
</evidence>
<comment type="caution">
    <text evidence="3">The sequence shown here is derived from an EMBL/GenBank/DDBJ whole genome shotgun (WGS) entry which is preliminary data.</text>
</comment>
<sequence length="889" mass="99661">MGLARRRFLKNIGLTMAGAWMIRIPALGRAIDQSGGLLLAPQRDAAWLASLFERGQATTYLKTKNELQYIGMPVGGIMCGTVYLGGDGRLWLWDIFNQNQEGIEPKEVEWKEAVPGQAKKVRSRDGACYIQPSKNIRPLDQGMALQLKIGQETIIRPLDEASWPEISFEATYPIATIRYVDPALPVTLTLEAFSPFIPLNEDDSGLPVTLLSFHIHNKGKVPVEATLLGWLENKAALHHAKENLHERTNTAAGGKGWKGVLAAVRAKDAAGAALQQSPDYGNLCLAAFDEKAVIHTQLELPISAATFSRRRSEQSVRNINQKLTAGVMVKHWLLPGKDTRCDFAISWYFPNLSFKDIQGKGRYYANQFADAAAVMGYVRHHHTRLAGDSRLWKATWYDATLPWWLMERTFMNISTLATTTAHRFQSGRFYAWEGVGACEGTCTHVWQYAQAVGRIFPALERDTRQRVDLGIAMMPDGGILFRGEAEKRPAIDGQAGTVLRIYREHQMSTDDRFLRQNWPQIKKATQFILHQDRNGDGLEDTPMENTLDAIWDGEIAWITGLCIAAVKAGGIMALETGDTDFADICNDYVEKGRRNMESQLYNGEYFIHQPDKVKGRSVIGSYNTCHIDQVYGQSWAFQLGMDRILDKEKTLSALRALWKYNFMQDVGPYIAAHPGGRPYALAGEGGMIMNTNPYKEEFPFGVKDAWQLGYFNECMSGFEHQVASHMMAEGMTTEALTLTRAVHDRYHAAKRNPFNEIECSDHYARAMASYGTFVTACGFVFHGPAQYIRFAPALQRENFKAPFVTAAGWGTYTQQQQGHRGEYQLMLKHGSLSLRLCCFEQANPDTVVVKMGNRQLPATFVEEDGQVTIRLDEAVTLHKDETLHITITS</sequence>
<evidence type="ECO:0000259" key="2">
    <source>
        <dbReference type="Pfam" id="PF12215"/>
    </source>
</evidence>
<evidence type="ECO:0008006" key="5">
    <source>
        <dbReference type="Google" id="ProtNLM"/>
    </source>
</evidence>
<dbReference type="PANTHER" id="PTHR12654">
    <property type="entry name" value="BILE ACID BETA-GLUCOSIDASE-RELATED"/>
    <property type="match status" value="1"/>
</dbReference>
<evidence type="ECO:0000259" key="1">
    <source>
        <dbReference type="Pfam" id="PF04685"/>
    </source>
</evidence>
<reference evidence="3 4" key="1">
    <citation type="submission" date="2020-09" db="EMBL/GenBank/DDBJ databases">
        <title>Genome sequences of type strains of Chitinophaga qingshengii and Chitinophaga varians.</title>
        <authorList>
            <person name="Kittiwongwattana C."/>
        </authorList>
    </citation>
    <scope>NUCLEOTIDE SEQUENCE [LARGE SCALE GENOMIC DNA]</scope>
    <source>
        <strain evidence="3 4">JCM 30026</strain>
    </source>
</reference>
<feature type="domain" description="Glycosyl-hydrolase family 116 N-terminal" evidence="2">
    <location>
        <begin position="71"/>
        <end position="384"/>
    </location>
</feature>
<proteinExistence type="predicted"/>